<sequence>MGIYDTSKFFAEEKLFLTRDGRIERLELFDEFEELVAHDTGTGKYGVGGGGGGSEAAVSSGEKLRLLDGGSTEGGEVDGCGKLSLALSLLMRMAAPS</sequence>
<protein>
    <submittedName>
        <fullName evidence="1">Uncharacterized protein</fullName>
    </submittedName>
</protein>
<name>A0AAE0CTE1_9ROSI</name>
<evidence type="ECO:0000313" key="2">
    <source>
        <dbReference type="Proteomes" id="UP001280121"/>
    </source>
</evidence>
<dbReference type="EMBL" id="JANJYI010000001">
    <property type="protein sequence ID" value="KAK2662890.1"/>
    <property type="molecule type" value="Genomic_DNA"/>
</dbReference>
<organism evidence="1 2">
    <name type="scientific">Dipteronia dyeriana</name>
    <dbReference type="NCBI Taxonomy" id="168575"/>
    <lineage>
        <taxon>Eukaryota</taxon>
        <taxon>Viridiplantae</taxon>
        <taxon>Streptophyta</taxon>
        <taxon>Embryophyta</taxon>
        <taxon>Tracheophyta</taxon>
        <taxon>Spermatophyta</taxon>
        <taxon>Magnoliopsida</taxon>
        <taxon>eudicotyledons</taxon>
        <taxon>Gunneridae</taxon>
        <taxon>Pentapetalae</taxon>
        <taxon>rosids</taxon>
        <taxon>malvids</taxon>
        <taxon>Sapindales</taxon>
        <taxon>Sapindaceae</taxon>
        <taxon>Hippocastanoideae</taxon>
        <taxon>Acereae</taxon>
        <taxon>Dipteronia</taxon>
    </lineage>
</organism>
<accession>A0AAE0CTE1</accession>
<dbReference type="AlphaFoldDB" id="A0AAE0CTE1"/>
<proteinExistence type="predicted"/>
<reference evidence="1" key="1">
    <citation type="journal article" date="2023" name="Plant J.">
        <title>Genome sequences and population genomics provide insights into the demographic history, inbreeding, and mutation load of two 'living fossil' tree species of Dipteronia.</title>
        <authorList>
            <person name="Feng Y."/>
            <person name="Comes H.P."/>
            <person name="Chen J."/>
            <person name="Zhu S."/>
            <person name="Lu R."/>
            <person name="Zhang X."/>
            <person name="Li P."/>
            <person name="Qiu J."/>
            <person name="Olsen K.M."/>
            <person name="Qiu Y."/>
        </authorList>
    </citation>
    <scope>NUCLEOTIDE SEQUENCE</scope>
    <source>
        <strain evidence="1">KIB01</strain>
    </source>
</reference>
<keyword evidence="2" id="KW-1185">Reference proteome</keyword>
<gene>
    <name evidence="1" type="ORF">Ddye_001464</name>
</gene>
<evidence type="ECO:0000313" key="1">
    <source>
        <dbReference type="EMBL" id="KAK2662890.1"/>
    </source>
</evidence>
<comment type="caution">
    <text evidence="1">The sequence shown here is derived from an EMBL/GenBank/DDBJ whole genome shotgun (WGS) entry which is preliminary data.</text>
</comment>
<dbReference type="Proteomes" id="UP001280121">
    <property type="component" value="Unassembled WGS sequence"/>
</dbReference>